<dbReference type="AlphaFoldDB" id="A0A817SMJ3"/>
<evidence type="ECO:0000313" key="4">
    <source>
        <dbReference type="Proteomes" id="UP000663825"/>
    </source>
</evidence>
<proteinExistence type="predicted"/>
<keyword evidence="1" id="KW-0812">Transmembrane</keyword>
<keyword evidence="1" id="KW-0472">Membrane</keyword>
<dbReference type="EMBL" id="CAJNYD010000507">
    <property type="protein sequence ID" value="CAF3267111.1"/>
    <property type="molecule type" value="Genomic_DNA"/>
</dbReference>
<evidence type="ECO:0000313" key="3">
    <source>
        <dbReference type="EMBL" id="CAF3296408.1"/>
    </source>
</evidence>
<reference evidence="3" key="1">
    <citation type="submission" date="2021-02" db="EMBL/GenBank/DDBJ databases">
        <authorList>
            <person name="Nowell W R."/>
        </authorList>
    </citation>
    <scope>NUCLEOTIDE SEQUENCE</scope>
</reference>
<gene>
    <name evidence="2" type="ORF">LUA448_LOCUS5743</name>
    <name evidence="3" type="ORF">TIS948_LOCUS17955</name>
</gene>
<protein>
    <submittedName>
        <fullName evidence="3">Uncharacterized protein</fullName>
    </submittedName>
</protein>
<organism evidence="3 4">
    <name type="scientific">Rotaria socialis</name>
    <dbReference type="NCBI Taxonomy" id="392032"/>
    <lineage>
        <taxon>Eukaryota</taxon>
        <taxon>Metazoa</taxon>
        <taxon>Spiralia</taxon>
        <taxon>Gnathifera</taxon>
        <taxon>Rotifera</taxon>
        <taxon>Eurotatoria</taxon>
        <taxon>Bdelloidea</taxon>
        <taxon>Philodinida</taxon>
        <taxon>Philodinidae</taxon>
        <taxon>Rotaria</taxon>
    </lineage>
</organism>
<sequence>MFTNLTYLHIGLQDICRYLPSTTCYSSSIAHLNVRVRDFGDCLSLLDERLSQLLTFIVEVDYIYNTSMIINYTVQYFKSQKFYLIKKGFSLISFRQTIEYDNQIVPCLRQMSQLEKYALSLIVRCRTSFIDGTHLVNDILSKMSYLHTFIFNIITYNVRMDEELLPTPDDVKRALIQREYNVNCYTDYSTFNNGQCHIYSLPFAMDRMYTHSSKFHVDLSLTVRYLYVQDFVRPFEHDFCWRISRDFPLLNNLTIFNIAKQTKNLIHQQDEQASSIIEFSHLMTLCLYGCYINYVTQFLLDFNTHLPCLNTLYIKYEDLVIVTDNFTNNAARSNCSRLQHIIFGSMSMLWFFFNLYLFIELIYLIYLCMIRFMMMMEPTNLDKSSSQRLLTANINIDNFQNQEELVIIDEVETEIILDLSNENRALISTIKLGISTESTTWFCEDCIDMHEEEEQ</sequence>
<evidence type="ECO:0000313" key="2">
    <source>
        <dbReference type="EMBL" id="CAF3267111.1"/>
    </source>
</evidence>
<feature type="transmembrane region" description="Helical" evidence="1">
    <location>
        <begin position="341"/>
        <end position="366"/>
    </location>
</feature>
<dbReference type="Proteomes" id="UP000663825">
    <property type="component" value="Unassembled WGS sequence"/>
</dbReference>
<dbReference type="Proteomes" id="UP000663833">
    <property type="component" value="Unassembled WGS sequence"/>
</dbReference>
<name>A0A817SMJ3_9BILA</name>
<comment type="caution">
    <text evidence="3">The sequence shown here is derived from an EMBL/GenBank/DDBJ whole genome shotgun (WGS) entry which is preliminary data.</text>
</comment>
<dbReference type="EMBL" id="CAJNXB010003100">
    <property type="protein sequence ID" value="CAF3296408.1"/>
    <property type="molecule type" value="Genomic_DNA"/>
</dbReference>
<evidence type="ECO:0000256" key="1">
    <source>
        <dbReference type="SAM" id="Phobius"/>
    </source>
</evidence>
<keyword evidence="1" id="KW-1133">Transmembrane helix</keyword>
<accession>A0A817SMJ3</accession>